<dbReference type="Pfam" id="PF13560">
    <property type="entry name" value="HTH_31"/>
    <property type="match status" value="1"/>
</dbReference>
<evidence type="ECO:0000313" key="2">
    <source>
        <dbReference type="EMBL" id="AMY21614.1"/>
    </source>
</evidence>
<dbReference type="Gene3D" id="1.10.260.40">
    <property type="entry name" value="lambda repressor-like DNA-binding domains"/>
    <property type="match status" value="1"/>
</dbReference>
<dbReference type="PANTHER" id="PTHR35010:SF2">
    <property type="entry name" value="BLL4672 PROTEIN"/>
    <property type="match status" value="1"/>
</dbReference>
<dbReference type="SUPFAM" id="SSF47413">
    <property type="entry name" value="lambda repressor-like DNA-binding domains"/>
    <property type="match status" value="1"/>
</dbReference>
<dbReference type="Pfam" id="PF17765">
    <property type="entry name" value="MLTR_LBD"/>
    <property type="match status" value="1"/>
</dbReference>
<dbReference type="InterPro" id="IPR041413">
    <property type="entry name" value="MLTR_LBD"/>
</dbReference>
<evidence type="ECO:0000259" key="1">
    <source>
        <dbReference type="PROSITE" id="PS50943"/>
    </source>
</evidence>
<dbReference type="GO" id="GO:0003677">
    <property type="term" value="F:DNA binding"/>
    <property type="evidence" value="ECO:0007669"/>
    <property type="project" value="InterPro"/>
</dbReference>
<feature type="domain" description="HTH cro/C1-type" evidence="1">
    <location>
        <begin position="51"/>
        <end position="98"/>
    </location>
</feature>
<dbReference type="PROSITE" id="PS50943">
    <property type="entry name" value="HTH_CROC1"/>
    <property type="match status" value="1"/>
</dbReference>
<dbReference type="CDD" id="cd00093">
    <property type="entry name" value="HTH_XRE"/>
    <property type="match status" value="1"/>
</dbReference>
<dbReference type="SMART" id="SM00530">
    <property type="entry name" value="HTH_XRE"/>
    <property type="match status" value="1"/>
</dbReference>
<sequence>MTRLAIARVATVDFVNNDRSALSAFLRDRRDRITPAEAGVSIYPGARRVPGLRREELAALAGVSPDYYSKLEQGRQANVSPEVLRAIARALKLDRVESAHLLDLASPAGPVPNASERPDHGLLQVMRALDHVPVLLLGRSGTILASNALVRAVLSLQSSAGDSLFHYLFRNPIARERIVNWSQFAAASVAALRRELARRPGDSELTALIDELRSTEPCFEQWWSDHEVAEFAGATKIIQHPAAGTLQFGIEFLTSPSAQDQSLIVYTVEEESSTAKVMPILASWDPNSAITT</sequence>
<dbReference type="PATRIC" id="fig|1653479.3.peg.288"/>
<evidence type="ECO:0000313" key="3">
    <source>
        <dbReference type="Proteomes" id="UP000076038"/>
    </source>
</evidence>
<dbReference type="EMBL" id="CP015220">
    <property type="protein sequence ID" value="AMY21614.1"/>
    <property type="molecule type" value="Genomic_DNA"/>
</dbReference>
<dbReference type="AlphaFoldDB" id="A0A143QFE1"/>
<accession>A0A143QFE1</accession>
<dbReference type="PANTHER" id="PTHR35010">
    <property type="entry name" value="BLL4672 PROTEIN-RELATED"/>
    <property type="match status" value="1"/>
</dbReference>
<organism evidence="2 3">
    <name type="scientific">Rhodococcoides fascians</name>
    <name type="common">Rhodococcus fascians</name>
    <dbReference type="NCBI Taxonomy" id="1828"/>
    <lineage>
        <taxon>Bacteria</taxon>
        <taxon>Bacillati</taxon>
        <taxon>Actinomycetota</taxon>
        <taxon>Actinomycetes</taxon>
        <taxon>Mycobacteriales</taxon>
        <taxon>Nocardiaceae</taxon>
        <taxon>Rhodococcoides</taxon>
    </lineage>
</organism>
<name>A0A143QFE1_RHOFA</name>
<dbReference type="Gene3D" id="3.30.450.180">
    <property type="match status" value="1"/>
</dbReference>
<dbReference type="Proteomes" id="UP000076038">
    <property type="component" value="Chromosome"/>
</dbReference>
<gene>
    <name evidence="2" type="ORF">A3Q41_00290</name>
</gene>
<keyword evidence="3" id="KW-1185">Reference proteome</keyword>
<dbReference type="InterPro" id="IPR001387">
    <property type="entry name" value="Cro/C1-type_HTH"/>
</dbReference>
<dbReference type="KEGG" id="rhs:A3Q41_00290"/>
<reference evidence="2 3" key="1">
    <citation type="journal article" date="2016" name="Genome Announc.">
        <title>Complete Genome and Plasmid Sequences for Rhodococcus fascians D188 and Draft Sequences for Rhodococcus Isolates PBTS 1 and PBTS 2.</title>
        <authorList>
            <person name="Stamler R.A."/>
            <person name="Vereecke D."/>
            <person name="Zhang Y."/>
            <person name="Schilkey F."/>
            <person name="Devitt N."/>
            <person name="Randall J.J."/>
        </authorList>
    </citation>
    <scope>NUCLEOTIDE SEQUENCE [LARGE SCALE GENOMIC DNA]</scope>
    <source>
        <strain evidence="2 3">PBTS2</strain>
    </source>
</reference>
<proteinExistence type="predicted"/>
<dbReference type="InterPro" id="IPR010982">
    <property type="entry name" value="Lambda_DNA-bd_dom_sf"/>
</dbReference>
<reference evidence="3" key="2">
    <citation type="submission" date="2016-04" db="EMBL/GenBank/DDBJ databases">
        <title>Complete Genome and Plasmid Sequences for Rhodococcus fascians D188 and Draft Sequences for Rhodococcus spp. Isolates PBTS 1 and PBTS 2.</title>
        <authorList>
            <person name="Stamer R."/>
            <person name="Vereecke D."/>
            <person name="Zhang Y."/>
            <person name="Schilkey F."/>
            <person name="Devitt N."/>
            <person name="Randall J."/>
        </authorList>
    </citation>
    <scope>NUCLEOTIDE SEQUENCE [LARGE SCALE GENOMIC DNA]</scope>
    <source>
        <strain evidence="3">PBTS2</strain>
    </source>
</reference>
<protein>
    <recommendedName>
        <fullName evidence="1">HTH cro/C1-type domain-containing protein</fullName>
    </recommendedName>
</protein>